<proteinExistence type="predicted"/>
<dbReference type="PANTHER" id="PTHR22635:SF0">
    <property type="entry name" value="RING FINGER PROTEIN 207"/>
    <property type="match status" value="1"/>
</dbReference>
<keyword evidence="1 3" id="KW-0479">Metal-binding</keyword>
<feature type="domain" description="B box-type" evidence="5">
    <location>
        <begin position="61"/>
        <end position="113"/>
    </location>
</feature>
<evidence type="ECO:0000256" key="4">
    <source>
        <dbReference type="SAM" id="Coils"/>
    </source>
</evidence>
<dbReference type="GO" id="GO:0008270">
    <property type="term" value="F:zinc ion binding"/>
    <property type="evidence" value="ECO:0007669"/>
    <property type="project" value="UniProtKB-KW"/>
</dbReference>
<dbReference type="GO" id="GO:0048471">
    <property type="term" value="C:perinuclear region of cytoplasm"/>
    <property type="evidence" value="ECO:0007669"/>
    <property type="project" value="TreeGrafter"/>
</dbReference>
<reference evidence="6" key="2">
    <citation type="journal article" date="2011" name="Genomics">
        <title>Directed sequencing and annotation of three Dicentrarchus labrax L. chromosomes by applying Sanger- and pyrosequencing technologies on pooled DNA of comparatively mapped BAC clones.</title>
        <authorList>
            <person name="Kuhl H."/>
            <person name="Tine M."/>
            <person name="Beck A."/>
            <person name="Timmermann B."/>
            <person name="Kodira C."/>
            <person name="Reinhardt R."/>
        </authorList>
    </citation>
    <scope>NUCLEOTIDE SEQUENCE</scope>
</reference>
<gene>
    <name evidence="6" type="primary">RNF207</name>
    <name evidence="6" type="ORF">DLA_It01110</name>
</gene>
<dbReference type="AlphaFoldDB" id="E6ZGG9"/>
<dbReference type="GO" id="GO:1901207">
    <property type="term" value="P:regulation of heart looping"/>
    <property type="evidence" value="ECO:0007669"/>
    <property type="project" value="TreeGrafter"/>
</dbReference>
<reference evidence="6" key="1">
    <citation type="journal article" date="2011" name="Comp. Biochem. Physiol. Part D Genomics Proteomics">
        <title>Analysis of single nucleotide polymorphisms in three chromosomes of European sea bass Dicentrarchus labrax.</title>
        <authorList>
            <person name="Kuhl H."/>
            <person name="Tine M."/>
            <person name="Hecht J."/>
            <person name="Knaust F."/>
            <person name="Reinhardt R."/>
        </authorList>
    </citation>
    <scope>NUCLEOTIDE SEQUENCE</scope>
</reference>
<evidence type="ECO:0000256" key="1">
    <source>
        <dbReference type="ARBA" id="ARBA00022771"/>
    </source>
</evidence>
<dbReference type="SMART" id="SM00336">
    <property type="entry name" value="BBOX"/>
    <property type="match status" value="1"/>
</dbReference>
<dbReference type="EMBL" id="FQ310506">
    <property type="protein sequence ID" value="CBN80686.1"/>
    <property type="molecule type" value="Genomic_DNA"/>
</dbReference>
<keyword evidence="1 3" id="KW-0863">Zinc-finger</keyword>
<sequence>MFDILFRILFFFGGRSPRRHCCPPQGFLKYCSYPSIVKGNSALPPEDRLLKFLVDNNADTEETVQCANCDQESNKKETGVMYYCNTCSQPLCGACRELTHKARMFSHHEIVSLAKRSKAKHRKCSLHEEPYILFSTENKSMLCIKCFRDMQLESRTHCIDIETAYVQGCEMLDQAVLVVKELQTSARETIILLRAMIGEVCLNVEEEESAICTLFNSLQEKLAERKKILLKAAQSQHEEKEKALKEQLSHLTALLPTLQVHLVTCSAFLSSANKFEFLDMGYQLMERLKRIVKLPHRLRPVQSSKINTDYRSEFARCLEPLLLLGQRCPPSVAGPTSITTRSLSPPTNANILTTLFSNLLSALPVQDAKWAGIGGRPAGTIFIIISQNSLGFIWKLACRSGRAALFQATDVTALARAKSLIGVSDGRTEAGCLPLSVYTDGQINT</sequence>
<dbReference type="PROSITE" id="PS50119">
    <property type="entry name" value="ZF_BBOX"/>
    <property type="match status" value="1"/>
</dbReference>
<protein>
    <submittedName>
        <fullName evidence="6">RING finger protein 207</fullName>
    </submittedName>
</protein>
<dbReference type="Pfam" id="PF00643">
    <property type="entry name" value="zf-B_box"/>
    <property type="match status" value="1"/>
</dbReference>
<keyword evidence="4" id="KW-0175">Coiled coil</keyword>
<organism evidence="6">
    <name type="scientific">Dicentrarchus labrax</name>
    <name type="common">European seabass</name>
    <name type="synonym">Morone labrax</name>
    <dbReference type="NCBI Taxonomy" id="13489"/>
    <lineage>
        <taxon>Eukaryota</taxon>
        <taxon>Metazoa</taxon>
        <taxon>Chordata</taxon>
        <taxon>Craniata</taxon>
        <taxon>Vertebrata</taxon>
        <taxon>Euteleostomi</taxon>
        <taxon>Actinopterygii</taxon>
        <taxon>Neopterygii</taxon>
        <taxon>Teleostei</taxon>
        <taxon>Neoteleostei</taxon>
        <taxon>Acanthomorphata</taxon>
        <taxon>Eupercaria</taxon>
        <taxon>Moronidae</taxon>
        <taxon>Dicentrarchus</taxon>
    </lineage>
</organism>
<dbReference type="GO" id="GO:0030544">
    <property type="term" value="F:Hsp70 protein binding"/>
    <property type="evidence" value="ECO:0007669"/>
    <property type="project" value="InterPro"/>
</dbReference>
<evidence type="ECO:0000259" key="5">
    <source>
        <dbReference type="PROSITE" id="PS50119"/>
    </source>
</evidence>
<evidence type="ECO:0000256" key="2">
    <source>
        <dbReference type="ARBA" id="ARBA00022833"/>
    </source>
</evidence>
<evidence type="ECO:0000256" key="3">
    <source>
        <dbReference type="PROSITE-ProRule" id="PRU00024"/>
    </source>
</evidence>
<dbReference type="Gene3D" id="3.30.160.60">
    <property type="entry name" value="Classic Zinc Finger"/>
    <property type="match status" value="1"/>
</dbReference>
<dbReference type="InterPro" id="IPR039320">
    <property type="entry name" value="RNF207"/>
</dbReference>
<keyword evidence="2" id="KW-0862">Zinc</keyword>
<dbReference type="GO" id="GO:0044325">
    <property type="term" value="F:transmembrane transporter binding"/>
    <property type="evidence" value="ECO:0007669"/>
    <property type="project" value="TreeGrafter"/>
</dbReference>
<dbReference type="PANTHER" id="PTHR22635">
    <property type="entry name" value="RING FINGER PROTEIN 207"/>
    <property type="match status" value="1"/>
</dbReference>
<dbReference type="GO" id="GO:0055117">
    <property type="term" value="P:regulation of cardiac muscle contraction"/>
    <property type="evidence" value="ECO:0007669"/>
    <property type="project" value="TreeGrafter"/>
</dbReference>
<dbReference type="InterPro" id="IPR000315">
    <property type="entry name" value="Znf_B-box"/>
</dbReference>
<dbReference type="CDD" id="cd19814">
    <property type="entry name" value="Bbox1_RNF207-like"/>
    <property type="match status" value="1"/>
</dbReference>
<accession>E6ZGG9</accession>
<evidence type="ECO:0000313" key="6">
    <source>
        <dbReference type="EMBL" id="CBN80686.1"/>
    </source>
</evidence>
<reference evidence="6" key="3">
    <citation type="journal article" date="2011" name="Mar. Genomics">
        <title>Comparative analysis of intronless genes in teleost fish genomes: Insights into their evolution and molecular function.</title>
        <authorList>
            <person name="Tine M."/>
            <person name="Kuhl H."/>
            <person name="Beck A."/>
            <person name="Bargelloni L."/>
            <person name="Reinhardt R."/>
        </authorList>
    </citation>
    <scope>NUCLEOTIDE SEQUENCE</scope>
</reference>
<feature type="coiled-coil region" evidence="4">
    <location>
        <begin position="223"/>
        <end position="250"/>
    </location>
</feature>
<name>E6ZGG9_DICLA</name>